<organism evidence="1 2">
    <name type="scientific">Rehmannia glutinosa</name>
    <name type="common">Chinese foxglove</name>
    <dbReference type="NCBI Taxonomy" id="99300"/>
    <lineage>
        <taxon>Eukaryota</taxon>
        <taxon>Viridiplantae</taxon>
        <taxon>Streptophyta</taxon>
        <taxon>Embryophyta</taxon>
        <taxon>Tracheophyta</taxon>
        <taxon>Spermatophyta</taxon>
        <taxon>Magnoliopsida</taxon>
        <taxon>eudicotyledons</taxon>
        <taxon>Gunneridae</taxon>
        <taxon>Pentapetalae</taxon>
        <taxon>asterids</taxon>
        <taxon>lamiids</taxon>
        <taxon>Lamiales</taxon>
        <taxon>Orobanchaceae</taxon>
        <taxon>Rehmannieae</taxon>
        <taxon>Rehmannia</taxon>
    </lineage>
</organism>
<sequence length="168" mass="18030">MEEEGSTGAAAVLSGDEAAHEDESAVASWFVVDEETAMELSKLLDLFETPPPPMKVRFIDDPYSSPVIFQSSSAFVTINGNEESCGSSFSDSDSSVMASIDVGGARRCGGALRFDSAEAREWLTEGSVGEADVDVELDAFLTDDCDYHDVGEDAMWVEFLGKCLDNCN</sequence>
<dbReference type="EMBL" id="JABTTQ020000382">
    <property type="protein sequence ID" value="KAK6139618.1"/>
    <property type="molecule type" value="Genomic_DNA"/>
</dbReference>
<dbReference type="PANTHER" id="PTHR37265:SF5">
    <property type="entry name" value="OS01G0195300 PROTEIN"/>
    <property type="match status" value="1"/>
</dbReference>
<name>A0ABR0VWG8_REHGL</name>
<accession>A0ABR0VWG8</accession>
<comment type="caution">
    <text evidence="1">The sequence shown here is derived from an EMBL/GenBank/DDBJ whole genome shotgun (WGS) entry which is preliminary data.</text>
</comment>
<protein>
    <submittedName>
        <fullName evidence="1">Uncharacterized protein</fullName>
    </submittedName>
</protein>
<dbReference type="Proteomes" id="UP001318860">
    <property type="component" value="Unassembled WGS sequence"/>
</dbReference>
<evidence type="ECO:0000313" key="1">
    <source>
        <dbReference type="EMBL" id="KAK6139618.1"/>
    </source>
</evidence>
<proteinExistence type="predicted"/>
<reference evidence="1 2" key="1">
    <citation type="journal article" date="2021" name="Comput. Struct. Biotechnol. J.">
        <title>De novo genome assembly of the potent medicinal plant Rehmannia glutinosa using nanopore technology.</title>
        <authorList>
            <person name="Ma L."/>
            <person name="Dong C."/>
            <person name="Song C."/>
            <person name="Wang X."/>
            <person name="Zheng X."/>
            <person name="Niu Y."/>
            <person name="Chen S."/>
            <person name="Feng W."/>
        </authorList>
    </citation>
    <scope>NUCLEOTIDE SEQUENCE [LARGE SCALE GENOMIC DNA]</scope>
    <source>
        <strain evidence="1">DH-2019</strain>
    </source>
</reference>
<keyword evidence="2" id="KW-1185">Reference proteome</keyword>
<dbReference type="PANTHER" id="PTHR37265">
    <property type="entry name" value="OS01G0195300 PROTEIN"/>
    <property type="match status" value="1"/>
</dbReference>
<gene>
    <name evidence="1" type="ORF">DH2020_026642</name>
</gene>
<evidence type="ECO:0000313" key="2">
    <source>
        <dbReference type="Proteomes" id="UP001318860"/>
    </source>
</evidence>